<dbReference type="EMBL" id="VLYX01000029">
    <property type="protein sequence ID" value="MDR4328288.1"/>
    <property type="molecule type" value="Genomic_DNA"/>
</dbReference>
<proteinExistence type="predicted"/>
<reference evidence="1" key="1">
    <citation type="submission" date="2019-07" db="EMBL/GenBank/DDBJ databases">
        <title>Phylogenomic Reclassification of ATCC Bacillus Strains and Various Taxa within the Genus Bacillus.</title>
        <authorList>
            <person name="Riojas M.A."/>
            <person name="Frank A.M."/>
            <person name="Fenn S.L."/>
            <person name="King S.P."/>
            <person name="Brower S.M."/>
            <person name="Hazbon M.H."/>
        </authorList>
    </citation>
    <scope>NUCLEOTIDE SEQUENCE</scope>
    <source>
        <strain evidence="1">NR-12239</strain>
    </source>
</reference>
<gene>
    <name evidence="1" type="ORF">FOS08_20940</name>
</gene>
<protein>
    <submittedName>
        <fullName evidence="1">Uncharacterized protein</fullName>
    </submittedName>
</protein>
<comment type="caution">
    <text evidence="1">The sequence shown here is derived from an EMBL/GenBank/DDBJ whole genome shotgun (WGS) entry which is preliminary data.</text>
</comment>
<dbReference type="AlphaFoldDB" id="A0AAJ2DPA9"/>
<sequence length="68" mass="7778">MIVKMICDVSNRFNRYAEHPINNVLEEAGCTSITKTKEPFPEGQILAEVKKKPRDLIIHGVTWEIVEP</sequence>
<dbReference type="RefSeq" id="WP_033796929.1">
    <property type="nucleotide sequence ID" value="NZ_CM000744.1"/>
</dbReference>
<accession>A0AAJ2DPA9</accession>
<evidence type="ECO:0000313" key="2">
    <source>
        <dbReference type="Proteomes" id="UP001248134"/>
    </source>
</evidence>
<organism evidence="1 2">
    <name type="scientific">Bacillus pseudomycoides</name>
    <dbReference type="NCBI Taxonomy" id="64104"/>
    <lineage>
        <taxon>Bacteria</taxon>
        <taxon>Bacillati</taxon>
        <taxon>Bacillota</taxon>
        <taxon>Bacilli</taxon>
        <taxon>Bacillales</taxon>
        <taxon>Bacillaceae</taxon>
        <taxon>Bacillus</taxon>
        <taxon>Bacillus cereus group</taxon>
    </lineage>
</organism>
<dbReference type="Proteomes" id="UP001248134">
    <property type="component" value="Unassembled WGS sequence"/>
</dbReference>
<evidence type="ECO:0000313" key="1">
    <source>
        <dbReference type="EMBL" id="MDR4328288.1"/>
    </source>
</evidence>
<name>A0AAJ2DPA9_9BACI</name>